<accession>A0ABZ1CN37</accession>
<dbReference type="NCBIfam" id="TIGR02595">
    <property type="entry name" value="PEP_CTERM"/>
    <property type="match status" value="1"/>
</dbReference>
<evidence type="ECO:0000313" key="3">
    <source>
        <dbReference type="Proteomes" id="UP001334732"/>
    </source>
</evidence>
<proteinExistence type="predicted"/>
<name>A0ABZ1CN37_9PROT</name>
<organism evidence="2 3">
    <name type="scientific">Thiobacillus sedimenti</name>
    <dbReference type="NCBI Taxonomy" id="3110231"/>
    <lineage>
        <taxon>Bacteria</taxon>
        <taxon>Pseudomonadati</taxon>
        <taxon>Pseudomonadota</taxon>
        <taxon>Betaproteobacteria</taxon>
        <taxon>Nitrosomonadales</taxon>
        <taxon>Thiobacillaceae</taxon>
        <taxon>Thiobacillus</taxon>
    </lineage>
</organism>
<keyword evidence="3" id="KW-1185">Reference proteome</keyword>
<dbReference type="Gene3D" id="2.60.40.10">
    <property type="entry name" value="Immunoglobulins"/>
    <property type="match status" value="1"/>
</dbReference>
<dbReference type="EMBL" id="CP141769">
    <property type="protein sequence ID" value="WRS40702.1"/>
    <property type="molecule type" value="Genomic_DNA"/>
</dbReference>
<protein>
    <submittedName>
        <fullName evidence="2">FxDxF family PEP-CTERM protein</fullName>
    </submittedName>
</protein>
<reference evidence="2 3" key="1">
    <citation type="submission" date="2023-12" db="EMBL/GenBank/DDBJ databases">
        <title>Thiobacillus sedimentum sp. nov., a chemolithoautotrophic sulfur-oxidizing bacterium isolated from freshwater sediment.</title>
        <authorList>
            <person name="Luo J."/>
            <person name="Dai C."/>
        </authorList>
    </citation>
    <scope>NUCLEOTIDE SEQUENCE [LARGE SCALE GENOMIC DNA]</scope>
    <source>
        <strain evidence="2 3">SCUT-2</strain>
    </source>
</reference>
<dbReference type="NCBIfam" id="NF035944">
    <property type="entry name" value="PEPxxWA-CTERM"/>
    <property type="match status" value="1"/>
</dbReference>
<dbReference type="NCBIfam" id="NF038126">
    <property type="entry name" value="PEP_CTERM_FxDxF"/>
    <property type="match status" value="1"/>
</dbReference>
<dbReference type="SUPFAM" id="SSF49299">
    <property type="entry name" value="PKD domain"/>
    <property type="match status" value="1"/>
</dbReference>
<dbReference type="InterPro" id="IPR013783">
    <property type="entry name" value="Ig-like_fold"/>
</dbReference>
<dbReference type="Proteomes" id="UP001334732">
    <property type="component" value="Chromosome"/>
</dbReference>
<gene>
    <name evidence="2" type="ORF">VA613_04355</name>
</gene>
<evidence type="ECO:0000313" key="2">
    <source>
        <dbReference type="EMBL" id="WRS40702.1"/>
    </source>
</evidence>
<dbReference type="Pfam" id="PF22352">
    <property type="entry name" value="K319L-like_PKD"/>
    <property type="match status" value="1"/>
</dbReference>
<dbReference type="Pfam" id="PF07589">
    <property type="entry name" value="PEP-CTERM"/>
    <property type="match status" value="1"/>
</dbReference>
<dbReference type="InterPro" id="IPR013424">
    <property type="entry name" value="Ice-binding_C"/>
</dbReference>
<feature type="domain" description="Ice-binding protein C-terminal" evidence="1">
    <location>
        <begin position="184"/>
        <end position="208"/>
    </location>
</feature>
<sequence length="209" mass="22386">MAHLFFTELGNRSAYSTSGTFLGLNTTLATGPFTNLQAWGGYWYGTLYAPDPSQAWYLSTNWGSQDRAGLTWTNIYALPFRPGDIANLLPVSLIGGPYSINQGTNLLLNGAASYDPDYVADSIIQYAWDLNGDATYDVFGATPDVDYATLVGLGMGTGTYTMSLKVTDTHGTYGVSTATLTIAAVPEPETYAMMLIGVGIVGMAARRRL</sequence>
<dbReference type="InterPro" id="IPR035986">
    <property type="entry name" value="PKD_dom_sf"/>
</dbReference>
<evidence type="ECO:0000259" key="1">
    <source>
        <dbReference type="Pfam" id="PF07589"/>
    </source>
</evidence>